<dbReference type="Proteomes" id="UP000015106">
    <property type="component" value="Chromosome 4"/>
</dbReference>
<organism evidence="1 2">
    <name type="scientific">Triticum urartu</name>
    <name type="common">Red wild einkorn</name>
    <name type="synonym">Crithodium urartu</name>
    <dbReference type="NCBI Taxonomy" id="4572"/>
    <lineage>
        <taxon>Eukaryota</taxon>
        <taxon>Viridiplantae</taxon>
        <taxon>Streptophyta</taxon>
        <taxon>Embryophyta</taxon>
        <taxon>Tracheophyta</taxon>
        <taxon>Spermatophyta</taxon>
        <taxon>Magnoliopsida</taxon>
        <taxon>Liliopsida</taxon>
        <taxon>Poales</taxon>
        <taxon>Poaceae</taxon>
        <taxon>BOP clade</taxon>
        <taxon>Pooideae</taxon>
        <taxon>Triticodae</taxon>
        <taxon>Triticeae</taxon>
        <taxon>Triticinae</taxon>
        <taxon>Triticum</taxon>
    </lineage>
</organism>
<dbReference type="EnsemblPlants" id="TuG1812G0400003711.01.T01">
    <property type="protein sequence ID" value="TuG1812G0400003711.01.T01.cds256575"/>
    <property type="gene ID" value="TuG1812G0400003711.01"/>
</dbReference>
<reference evidence="2" key="1">
    <citation type="journal article" date="2013" name="Nature">
        <title>Draft genome of the wheat A-genome progenitor Triticum urartu.</title>
        <authorList>
            <person name="Ling H.Q."/>
            <person name="Zhao S."/>
            <person name="Liu D."/>
            <person name="Wang J."/>
            <person name="Sun H."/>
            <person name="Zhang C."/>
            <person name="Fan H."/>
            <person name="Li D."/>
            <person name="Dong L."/>
            <person name="Tao Y."/>
            <person name="Gao C."/>
            <person name="Wu H."/>
            <person name="Li Y."/>
            <person name="Cui Y."/>
            <person name="Guo X."/>
            <person name="Zheng S."/>
            <person name="Wang B."/>
            <person name="Yu K."/>
            <person name="Liang Q."/>
            <person name="Yang W."/>
            <person name="Lou X."/>
            <person name="Chen J."/>
            <person name="Feng M."/>
            <person name="Jian J."/>
            <person name="Zhang X."/>
            <person name="Luo G."/>
            <person name="Jiang Y."/>
            <person name="Liu J."/>
            <person name="Wang Z."/>
            <person name="Sha Y."/>
            <person name="Zhang B."/>
            <person name="Wu H."/>
            <person name="Tang D."/>
            <person name="Shen Q."/>
            <person name="Xue P."/>
            <person name="Zou S."/>
            <person name="Wang X."/>
            <person name="Liu X."/>
            <person name="Wang F."/>
            <person name="Yang Y."/>
            <person name="An X."/>
            <person name="Dong Z."/>
            <person name="Zhang K."/>
            <person name="Zhang X."/>
            <person name="Luo M.C."/>
            <person name="Dvorak J."/>
            <person name="Tong Y."/>
            <person name="Wang J."/>
            <person name="Yang H."/>
            <person name="Li Z."/>
            <person name="Wang D."/>
            <person name="Zhang A."/>
            <person name="Wang J."/>
        </authorList>
    </citation>
    <scope>NUCLEOTIDE SEQUENCE</scope>
    <source>
        <strain evidence="2">cv. G1812</strain>
    </source>
</reference>
<evidence type="ECO:0000313" key="2">
    <source>
        <dbReference type="Proteomes" id="UP000015106"/>
    </source>
</evidence>
<sequence length="55" mass="5809">MFQATASTSRQSQLSSLTLLSICTASSRLGILTGIFLSCGVILPGRYPKSTLTDD</sequence>
<dbReference type="AlphaFoldDB" id="A0A8R7UCF4"/>
<name>A0A8R7UCF4_TRIUA</name>
<reference evidence="1" key="2">
    <citation type="submission" date="2018-03" db="EMBL/GenBank/DDBJ databases">
        <title>The Triticum urartu genome reveals the dynamic nature of wheat genome evolution.</title>
        <authorList>
            <person name="Ling H."/>
            <person name="Ma B."/>
            <person name="Shi X."/>
            <person name="Liu H."/>
            <person name="Dong L."/>
            <person name="Sun H."/>
            <person name="Cao Y."/>
            <person name="Gao Q."/>
            <person name="Zheng S."/>
            <person name="Li Y."/>
            <person name="Yu Y."/>
            <person name="Du H."/>
            <person name="Qi M."/>
            <person name="Li Y."/>
            <person name="Yu H."/>
            <person name="Cui Y."/>
            <person name="Wang N."/>
            <person name="Chen C."/>
            <person name="Wu H."/>
            <person name="Zhao Y."/>
            <person name="Zhang J."/>
            <person name="Li Y."/>
            <person name="Zhou W."/>
            <person name="Zhang B."/>
            <person name="Hu W."/>
            <person name="Eijk M."/>
            <person name="Tang J."/>
            <person name="Witsenboer H."/>
            <person name="Zhao S."/>
            <person name="Li Z."/>
            <person name="Zhang A."/>
            <person name="Wang D."/>
            <person name="Liang C."/>
        </authorList>
    </citation>
    <scope>NUCLEOTIDE SEQUENCE [LARGE SCALE GENOMIC DNA]</scope>
    <source>
        <strain evidence="1">cv. G1812</strain>
    </source>
</reference>
<accession>A0A8R7UCF4</accession>
<keyword evidence="2" id="KW-1185">Reference proteome</keyword>
<evidence type="ECO:0000313" key="1">
    <source>
        <dbReference type="EnsemblPlants" id="TuG1812G0400003711.01.T01.cds256575"/>
    </source>
</evidence>
<protein>
    <submittedName>
        <fullName evidence="1">Uncharacterized protein</fullName>
    </submittedName>
</protein>
<dbReference type="Gramene" id="TuG1812G0400003711.01.T01">
    <property type="protein sequence ID" value="TuG1812G0400003711.01.T01.cds256575"/>
    <property type="gene ID" value="TuG1812G0400003711.01"/>
</dbReference>
<proteinExistence type="predicted"/>
<reference evidence="1" key="3">
    <citation type="submission" date="2022-06" db="UniProtKB">
        <authorList>
            <consortium name="EnsemblPlants"/>
        </authorList>
    </citation>
    <scope>IDENTIFICATION</scope>
</reference>